<keyword evidence="6" id="KW-1185">Reference proteome</keyword>
<dbReference type="Pfam" id="PF01553">
    <property type="entry name" value="Acyltransferase"/>
    <property type="match status" value="1"/>
</dbReference>
<dbReference type="InterPro" id="IPR002123">
    <property type="entry name" value="Plipid/glycerol_acylTrfase"/>
</dbReference>
<gene>
    <name evidence="5" type="ORF">GCM10009849_07710</name>
</gene>
<evidence type="ECO:0000256" key="3">
    <source>
        <dbReference type="SAM" id="MobiDB-lite"/>
    </source>
</evidence>
<dbReference type="PANTHER" id="PTHR10434">
    <property type="entry name" value="1-ACYL-SN-GLYCEROL-3-PHOSPHATE ACYLTRANSFERASE"/>
    <property type="match status" value="1"/>
</dbReference>
<protein>
    <submittedName>
        <fullName evidence="5">Lysophospholipid acyltransferase family protein</fullName>
    </submittedName>
</protein>
<evidence type="ECO:0000313" key="6">
    <source>
        <dbReference type="Proteomes" id="UP001500432"/>
    </source>
</evidence>
<proteinExistence type="predicted"/>
<keyword evidence="2 5" id="KW-0012">Acyltransferase</keyword>
<dbReference type="EMBL" id="BAAAQW010000003">
    <property type="protein sequence ID" value="GAA2197727.1"/>
    <property type="molecule type" value="Genomic_DNA"/>
</dbReference>
<sequence length="283" mass="30533">MSAGPVKRGTSETAGERFAFAVAATIVRPLMNLLMAKEWRGTERLRDLPGGGGFIACPNHCTEIDPLTVGHMLYNHGRAPHFLAKAGLFKPPVLGQIMRGTKQIPVERGGAGAGTSLEVARQVIDEGGAIIVYPEGTLTRDPALWPMKGHTGAARLALKTGAPVVPIAHWGDHEVFPRYAKRLHLFPRKKAVVLVGEPVDLSDLEGRPMDKTTLVEATDRIMDAITALLAELRGEEPPAERWDPSAHQQSLHGRDVERGSKVARQPNRQASPTEAPDDAGRSA</sequence>
<dbReference type="GO" id="GO:0016746">
    <property type="term" value="F:acyltransferase activity"/>
    <property type="evidence" value="ECO:0007669"/>
    <property type="project" value="UniProtKB-KW"/>
</dbReference>
<comment type="caution">
    <text evidence="5">The sequence shown here is derived from an EMBL/GenBank/DDBJ whole genome shotgun (WGS) entry which is preliminary data.</text>
</comment>
<dbReference type="CDD" id="cd07989">
    <property type="entry name" value="LPLAT_AGPAT-like"/>
    <property type="match status" value="1"/>
</dbReference>
<dbReference type="PANTHER" id="PTHR10434:SF55">
    <property type="entry name" value="POSSIBLE ACYLTRANSFERASE"/>
    <property type="match status" value="1"/>
</dbReference>
<dbReference type="SUPFAM" id="SSF69593">
    <property type="entry name" value="Glycerol-3-phosphate (1)-acyltransferase"/>
    <property type="match status" value="1"/>
</dbReference>
<evidence type="ECO:0000256" key="1">
    <source>
        <dbReference type="ARBA" id="ARBA00022679"/>
    </source>
</evidence>
<accession>A0ABP5NI00</accession>
<organism evidence="5 6">
    <name type="scientific">Sinomonas flava</name>
    <dbReference type="NCBI Taxonomy" id="496857"/>
    <lineage>
        <taxon>Bacteria</taxon>
        <taxon>Bacillati</taxon>
        <taxon>Actinomycetota</taxon>
        <taxon>Actinomycetes</taxon>
        <taxon>Micrococcales</taxon>
        <taxon>Micrococcaceae</taxon>
        <taxon>Sinomonas</taxon>
    </lineage>
</organism>
<feature type="domain" description="Phospholipid/glycerol acyltransferase" evidence="4">
    <location>
        <begin position="54"/>
        <end position="172"/>
    </location>
</feature>
<dbReference type="SMART" id="SM00563">
    <property type="entry name" value="PlsC"/>
    <property type="match status" value="1"/>
</dbReference>
<dbReference type="Proteomes" id="UP001500432">
    <property type="component" value="Unassembled WGS sequence"/>
</dbReference>
<keyword evidence="1" id="KW-0808">Transferase</keyword>
<evidence type="ECO:0000256" key="2">
    <source>
        <dbReference type="ARBA" id="ARBA00023315"/>
    </source>
</evidence>
<feature type="region of interest" description="Disordered" evidence="3">
    <location>
        <begin position="235"/>
        <end position="283"/>
    </location>
</feature>
<evidence type="ECO:0000313" key="5">
    <source>
        <dbReference type="EMBL" id="GAA2197727.1"/>
    </source>
</evidence>
<reference evidence="6" key="1">
    <citation type="journal article" date="2019" name="Int. J. Syst. Evol. Microbiol.">
        <title>The Global Catalogue of Microorganisms (GCM) 10K type strain sequencing project: providing services to taxonomists for standard genome sequencing and annotation.</title>
        <authorList>
            <consortium name="The Broad Institute Genomics Platform"/>
            <consortium name="The Broad Institute Genome Sequencing Center for Infectious Disease"/>
            <person name="Wu L."/>
            <person name="Ma J."/>
        </authorList>
    </citation>
    <scope>NUCLEOTIDE SEQUENCE [LARGE SCALE GENOMIC DNA]</scope>
    <source>
        <strain evidence="6">JCM 16034</strain>
    </source>
</reference>
<feature type="compositionally biased region" description="Basic and acidic residues" evidence="3">
    <location>
        <begin position="235"/>
        <end position="244"/>
    </location>
</feature>
<evidence type="ECO:0000259" key="4">
    <source>
        <dbReference type="SMART" id="SM00563"/>
    </source>
</evidence>
<name>A0ABP5NI00_9MICC</name>